<evidence type="ECO:0000313" key="1">
    <source>
        <dbReference type="EMBL" id="NUU58495.1"/>
    </source>
</evidence>
<comment type="caution">
    <text evidence="1">The sequence shown here is derived from an EMBL/GenBank/DDBJ whole genome shotgun (WGS) entry which is preliminary data.</text>
</comment>
<keyword evidence="2" id="KW-1185">Reference proteome</keyword>
<dbReference type="RefSeq" id="WP_175383812.1">
    <property type="nucleotide sequence ID" value="NZ_CBCRYD010000009.1"/>
</dbReference>
<proteinExistence type="predicted"/>
<evidence type="ECO:0000313" key="2">
    <source>
        <dbReference type="Proteomes" id="UP000577724"/>
    </source>
</evidence>
<accession>A0ABX2MWW6</accession>
<dbReference type="Proteomes" id="UP000577724">
    <property type="component" value="Unassembled WGS sequence"/>
</dbReference>
<gene>
    <name evidence="1" type="ORF">HP548_30895</name>
</gene>
<sequence length="112" mass="13109">MHLTKLYYLPNSKKLQFGLWYSKREYQPNPSEKIPDRIFQVTIRDKNGQLYDQDTIVKAEGLFDEFQRRSISIDLDNQESIELTISLIEQNGTTVTPMESTTINVPLDKIKK</sequence>
<name>A0ABX2MWW6_9BACL</name>
<protein>
    <submittedName>
        <fullName evidence="1">Uncharacterized protein</fullName>
    </submittedName>
</protein>
<organism evidence="1 2">
    <name type="scientific">Paenibacillus taichungensis</name>
    <dbReference type="NCBI Taxonomy" id="484184"/>
    <lineage>
        <taxon>Bacteria</taxon>
        <taxon>Bacillati</taxon>
        <taxon>Bacillota</taxon>
        <taxon>Bacilli</taxon>
        <taxon>Bacillales</taxon>
        <taxon>Paenibacillaceae</taxon>
        <taxon>Paenibacillus</taxon>
    </lineage>
</organism>
<dbReference type="GeneID" id="97135187"/>
<reference evidence="1 2" key="1">
    <citation type="submission" date="2020-05" db="EMBL/GenBank/DDBJ databases">
        <title>Genome Sequencing of Type Strains.</title>
        <authorList>
            <person name="Lemaire J.F."/>
            <person name="Inderbitzin P."/>
            <person name="Gregorio O.A."/>
            <person name="Collins S.B."/>
            <person name="Wespe N."/>
            <person name="Knight-Connoni V."/>
        </authorList>
    </citation>
    <scope>NUCLEOTIDE SEQUENCE [LARGE SCALE GENOMIC DNA]</scope>
    <source>
        <strain evidence="1 2">DSM 19942</strain>
    </source>
</reference>
<dbReference type="EMBL" id="JABMCC010000121">
    <property type="protein sequence ID" value="NUU58495.1"/>
    <property type="molecule type" value="Genomic_DNA"/>
</dbReference>